<feature type="transmembrane region" description="Helical" evidence="8">
    <location>
        <begin position="304"/>
        <end position="328"/>
    </location>
</feature>
<evidence type="ECO:0000256" key="6">
    <source>
        <dbReference type="ARBA" id="ARBA00022989"/>
    </source>
</evidence>
<feature type="transmembrane region" description="Helical" evidence="8">
    <location>
        <begin position="189"/>
        <end position="207"/>
    </location>
</feature>
<dbReference type="InterPro" id="IPR004761">
    <property type="entry name" value="Spore_GerAB"/>
</dbReference>
<feature type="transmembrane region" description="Helical" evidence="8">
    <location>
        <begin position="40"/>
        <end position="60"/>
    </location>
</feature>
<dbReference type="GO" id="GO:0009847">
    <property type="term" value="P:spore germination"/>
    <property type="evidence" value="ECO:0007669"/>
    <property type="project" value="InterPro"/>
</dbReference>
<feature type="transmembrane region" description="Helical" evidence="8">
    <location>
        <begin position="12"/>
        <end position="34"/>
    </location>
</feature>
<dbReference type="EMBL" id="FQVW01000022">
    <property type="protein sequence ID" value="SHG24957.1"/>
    <property type="molecule type" value="Genomic_DNA"/>
</dbReference>
<gene>
    <name evidence="9" type="ORF">SAMN05216225_102242</name>
</gene>
<dbReference type="PANTHER" id="PTHR34975">
    <property type="entry name" value="SPORE GERMINATION PROTEIN A2"/>
    <property type="match status" value="1"/>
</dbReference>
<organism evidence="9 10">
    <name type="scientific">Ornithinibacillus halophilus</name>
    <dbReference type="NCBI Taxonomy" id="930117"/>
    <lineage>
        <taxon>Bacteria</taxon>
        <taxon>Bacillati</taxon>
        <taxon>Bacillota</taxon>
        <taxon>Bacilli</taxon>
        <taxon>Bacillales</taxon>
        <taxon>Bacillaceae</taxon>
        <taxon>Ornithinibacillus</taxon>
    </lineage>
</organism>
<evidence type="ECO:0000256" key="7">
    <source>
        <dbReference type="ARBA" id="ARBA00023136"/>
    </source>
</evidence>
<evidence type="ECO:0000256" key="4">
    <source>
        <dbReference type="ARBA" id="ARBA00022544"/>
    </source>
</evidence>
<evidence type="ECO:0000313" key="10">
    <source>
        <dbReference type="Proteomes" id="UP000183988"/>
    </source>
</evidence>
<keyword evidence="4" id="KW-0309">Germination</keyword>
<dbReference type="Pfam" id="PF03845">
    <property type="entry name" value="Spore_permease"/>
    <property type="match status" value="1"/>
</dbReference>
<feature type="transmembrane region" description="Helical" evidence="8">
    <location>
        <begin position="81"/>
        <end position="100"/>
    </location>
</feature>
<reference evidence="9 10" key="1">
    <citation type="submission" date="2016-11" db="EMBL/GenBank/DDBJ databases">
        <authorList>
            <person name="Jaros S."/>
            <person name="Januszkiewicz K."/>
            <person name="Wedrychowicz H."/>
        </authorList>
    </citation>
    <scope>NUCLEOTIDE SEQUENCE [LARGE SCALE GENOMIC DNA]</scope>
    <source>
        <strain evidence="9 10">IBRC-M 10683</strain>
    </source>
</reference>
<evidence type="ECO:0000313" key="9">
    <source>
        <dbReference type="EMBL" id="SHG24957.1"/>
    </source>
</evidence>
<feature type="transmembrane region" description="Helical" evidence="8">
    <location>
        <begin position="146"/>
        <end position="164"/>
    </location>
</feature>
<evidence type="ECO:0000256" key="8">
    <source>
        <dbReference type="SAM" id="Phobius"/>
    </source>
</evidence>
<feature type="transmembrane region" description="Helical" evidence="8">
    <location>
        <begin position="334"/>
        <end position="353"/>
    </location>
</feature>
<accession>A0A1M5I9Q1</accession>
<keyword evidence="5 8" id="KW-0812">Transmembrane</keyword>
<proteinExistence type="inferred from homology"/>
<feature type="transmembrane region" description="Helical" evidence="8">
    <location>
        <begin position="112"/>
        <end position="134"/>
    </location>
</feature>
<protein>
    <submittedName>
        <fullName evidence="9">Spore germination protein (Amino acid permease)</fullName>
    </submittedName>
</protein>
<dbReference type="AlphaFoldDB" id="A0A1M5I9Q1"/>
<comment type="subcellular location">
    <subcellularLocation>
        <location evidence="1">Membrane</location>
        <topology evidence="1">Multi-pass membrane protein</topology>
    </subcellularLocation>
</comment>
<name>A0A1M5I9Q1_9BACI</name>
<comment type="similarity">
    <text evidence="2">Belongs to the amino acid-polyamine-organocation (APC) superfamily. Spore germination protein (SGP) (TC 2.A.3.9) family.</text>
</comment>
<keyword evidence="7 8" id="KW-0472">Membrane</keyword>
<keyword evidence="6 8" id="KW-1133">Transmembrane helix</keyword>
<keyword evidence="10" id="KW-1185">Reference proteome</keyword>
<keyword evidence="3" id="KW-0813">Transport</keyword>
<evidence type="ECO:0000256" key="5">
    <source>
        <dbReference type="ARBA" id="ARBA00022692"/>
    </source>
</evidence>
<evidence type="ECO:0000256" key="2">
    <source>
        <dbReference type="ARBA" id="ARBA00007998"/>
    </source>
</evidence>
<sequence>MQQSQEKIGIREYIAIITIMIATKVTDDTPILFFDTLDTAGWIAPFFNALIVVIPLIFLMKVVTRYNKGLIEIIDGLFGKYLGFLLLFIIWFISISALIIDTAIYTDIIGTMYFIRTPTIIIYGLIMAVCAYGAKRGFAQIGSAAWVVYPYLQVSLLFVFILTLSDSNLSFIHPIFGPGPIEIVKESTFTLSIYADFLYLFLIVPFIKDIHVFKKGTWAGFIIVIINVGIAFLLFLLLFDYQSLKMVNYPFHEVIRYIDTGFLTNMESFFLPFWAIASFIRFTVYIWINALLFGHLFKIKQFEYVIPSIATLIVFIGILPESPTYAIFELRKTLFQFTTPIFFFLPILIWIVAKLKGDFSNDDNNN</sequence>
<dbReference type="GO" id="GO:0016020">
    <property type="term" value="C:membrane"/>
    <property type="evidence" value="ECO:0007669"/>
    <property type="project" value="UniProtKB-SubCell"/>
</dbReference>
<dbReference type="Proteomes" id="UP000183988">
    <property type="component" value="Unassembled WGS sequence"/>
</dbReference>
<dbReference type="RefSeq" id="WP_072890619.1">
    <property type="nucleotide sequence ID" value="NZ_FQVW01000022.1"/>
</dbReference>
<evidence type="ECO:0000256" key="3">
    <source>
        <dbReference type="ARBA" id="ARBA00022448"/>
    </source>
</evidence>
<dbReference type="OrthoDB" id="2081904at2"/>
<dbReference type="PANTHER" id="PTHR34975:SF2">
    <property type="entry name" value="SPORE GERMINATION PROTEIN A2"/>
    <property type="match status" value="1"/>
</dbReference>
<evidence type="ECO:0000256" key="1">
    <source>
        <dbReference type="ARBA" id="ARBA00004141"/>
    </source>
</evidence>
<feature type="transmembrane region" description="Helical" evidence="8">
    <location>
        <begin position="269"/>
        <end position="292"/>
    </location>
</feature>
<feature type="transmembrane region" description="Helical" evidence="8">
    <location>
        <begin position="219"/>
        <end position="239"/>
    </location>
</feature>
<dbReference type="STRING" id="930117.SAMN05216225_102242"/>